<protein>
    <submittedName>
        <fullName evidence="1">Uncharacterized protein</fullName>
    </submittedName>
</protein>
<gene>
    <name evidence="1" type="ORF">Tci_922904</name>
</gene>
<evidence type="ECO:0000313" key="1">
    <source>
        <dbReference type="EMBL" id="GFD50935.1"/>
    </source>
</evidence>
<feature type="non-terminal residue" evidence="1">
    <location>
        <position position="1"/>
    </location>
</feature>
<name>A0A699WTL7_TANCI</name>
<comment type="caution">
    <text evidence="1">The sequence shown here is derived from an EMBL/GenBank/DDBJ whole genome shotgun (WGS) entry which is preliminary data.</text>
</comment>
<accession>A0A699WTL7</accession>
<reference evidence="1" key="1">
    <citation type="journal article" date="2019" name="Sci. Rep.">
        <title>Draft genome of Tanacetum cinerariifolium, the natural source of mosquito coil.</title>
        <authorList>
            <person name="Yamashiro T."/>
            <person name="Shiraishi A."/>
            <person name="Satake H."/>
            <person name="Nakayama K."/>
        </authorList>
    </citation>
    <scope>NUCLEOTIDE SEQUENCE</scope>
</reference>
<dbReference type="EMBL" id="BKCJ011763594">
    <property type="protein sequence ID" value="GFD50935.1"/>
    <property type="molecule type" value="Genomic_DNA"/>
</dbReference>
<proteinExistence type="predicted"/>
<dbReference type="AlphaFoldDB" id="A0A699WTL7"/>
<organism evidence="1">
    <name type="scientific">Tanacetum cinerariifolium</name>
    <name type="common">Dalmatian daisy</name>
    <name type="synonym">Chrysanthemum cinerariifolium</name>
    <dbReference type="NCBI Taxonomy" id="118510"/>
    <lineage>
        <taxon>Eukaryota</taxon>
        <taxon>Viridiplantae</taxon>
        <taxon>Streptophyta</taxon>
        <taxon>Embryophyta</taxon>
        <taxon>Tracheophyta</taxon>
        <taxon>Spermatophyta</taxon>
        <taxon>Magnoliopsida</taxon>
        <taxon>eudicotyledons</taxon>
        <taxon>Gunneridae</taxon>
        <taxon>Pentapetalae</taxon>
        <taxon>asterids</taxon>
        <taxon>campanulids</taxon>
        <taxon>Asterales</taxon>
        <taxon>Asteraceae</taxon>
        <taxon>Asteroideae</taxon>
        <taxon>Anthemideae</taxon>
        <taxon>Anthemidinae</taxon>
        <taxon>Tanacetum</taxon>
    </lineage>
</organism>
<sequence>PSLPARCAGRHPGGAHGHWAAAPAFSAQRGIQALA</sequence>